<evidence type="ECO:0000313" key="1">
    <source>
        <dbReference type="EMBL" id="MEW9805366.1"/>
    </source>
</evidence>
<organism evidence="1 2">
    <name type="scientific">Mesorhizobium marinum</name>
    <dbReference type="NCBI Taxonomy" id="3228790"/>
    <lineage>
        <taxon>Bacteria</taxon>
        <taxon>Pseudomonadati</taxon>
        <taxon>Pseudomonadota</taxon>
        <taxon>Alphaproteobacteria</taxon>
        <taxon>Hyphomicrobiales</taxon>
        <taxon>Phyllobacteriaceae</taxon>
        <taxon>Mesorhizobium</taxon>
    </lineage>
</organism>
<evidence type="ECO:0000313" key="2">
    <source>
        <dbReference type="Proteomes" id="UP001556196"/>
    </source>
</evidence>
<reference evidence="1 2" key="1">
    <citation type="submission" date="2024-06" db="EMBL/GenBank/DDBJ databases">
        <authorList>
            <person name="Tuo L."/>
        </authorList>
    </citation>
    <scope>NUCLEOTIDE SEQUENCE [LARGE SCALE GENOMIC DNA]</scope>
    <source>
        <strain evidence="1 2">ZMM04-5</strain>
    </source>
</reference>
<dbReference type="RefSeq" id="WP_367722408.1">
    <property type="nucleotide sequence ID" value="NZ_JBFOCI010000001.1"/>
</dbReference>
<dbReference type="PANTHER" id="PTHR46656">
    <property type="entry name" value="PUTATIVE-RELATED"/>
    <property type="match status" value="1"/>
</dbReference>
<sequence>MSARWPSALATAYAPSERDGLPNAISTIAQVSRVAGTPSHSPEYYWAVATWWIKFGAAQFGASTAPFLDALSAEKFAFDRLHVPLPSGKVLSLPAGLSLINPLPEASPVTRAAHAIMYSVPELGLFSICFTDSEFVAEVILDFDGFIEWLGTQETKPALVELLARYVAELIRRRPAGVDVATVETSYLAWLESSAGRIGAHGVSAASRLLRDLPDAPVAARRSNEPSVRSADIDVYGYLSHPIGIGEDARFAAQALEHAGYRVNRIVLDDINTLPPPRSPIGLWAVPAPNLAIRELGFANAHFQQRIILAAPWEFPTTPAALEWVYRGVDEICVYSSFVQQSLPAALRPRATLLPMAFNISELEATASNTAKAPVFTFAVMFDFGSTVRRKGPHRAIAAFKTAFPRDVDVRLVVKSTHADLKPGEWQHLQDLAASDDRIRLIDAKWDAEAVRNWLAEAHVYVSLHASEGFGRVLAESMLLDTLVIATDYSGSREVCSAETALLVPFTLVELAPDDYPFGDGQVWAAPDITAAAAAMRDAHANWNSPRLATLRNCGRALVRERFTVDHLSAALGEVVERVKKSAA</sequence>
<dbReference type="EC" id="2.4.-.-" evidence="1"/>
<dbReference type="Pfam" id="PF13692">
    <property type="entry name" value="Glyco_trans_1_4"/>
    <property type="match status" value="1"/>
</dbReference>
<proteinExistence type="predicted"/>
<protein>
    <submittedName>
        <fullName evidence="1">Glycosyltransferase</fullName>
        <ecNumber evidence="1">2.4.-.-</ecNumber>
    </submittedName>
</protein>
<name>A0ABV3QWC7_9HYPH</name>
<dbReference type="Proteomes" id="UP001556196">
    <property type="component" value="Unassembled WGS sequence"/>
</dbReference>
<dbReference type="SUPFAM" id="SSF53756">
    <property type="entry name" value="UDP-Glycosyltransferase/glycogen phosphorylase"/>
    <property type="match status" value="1"/>
</dbReference>
<comment type="caution">
    <text evidence="1">The sequence shown here is derived from an EMBL/GenBank/DDBJ whole genome shotgun (WGS) entry which is preliminary data.</text>
</comment>
<gene>
    <name evidence="1" type="ORF">ABUE31_05130</name>
</gene>
<dbReference type="GO" id="GO:0016757">
    <property type="term" value="F:glycosyltransferase activity"/>
    <property type="evidence" value="ECO:0007669"/>
    <property type="project" value="UniProtKB-KW"/>
</dbReference>
<keyword evidence="1" id="KW-0808">Transferase</keyword>
<accession>A0ABV3QWC7</accession>
<dbReference type="EMBL" id="JBFOCI010000001">
    <property type="protein sequence ID" value="MEW9805366.1"/>
    <property type="molecule type" value="Genomic_DNA"/>
</dbReference>
<dbReference type="PANTHER" id="PTHR46656:SF3">
    <property type="entry name" value="PUTATIVE-RELATED"/>
    <property type="match status" value="1"/>
</dbReference>
<keyword evidence="1" id="KW-0328">Glycosyltransferase</keyword>
<keyword evidence="2" id="KW-1185">Reference proteome</keyword>
<dbReference type="Gene3D" id="3.40.50.2000">
    <property type="entry name" value="Glycogen Phosphorylase B"/>
    <property type="match status" value="1"/>
</dbReference>